<gene>
    <name evidence="1" type="ORF">NM208_g515</name>
</gene>
<name>A0ACC1SZF5_9HYPO</name>
<accession>A0ACC1SZF5</accession>
<organism evidence="1 2">
    <name type="scientific">Fusarium decemcellulare</name>
    <dbReference type="NCBI Taxonomy" id="57161"/>
    <lineage>
        <taxon>Eukaryota</taxon>
        <taxon>Fungi</taxon>
        <taxon>Dikarya</taxon>
        <taxon>Ascomycota</taxon>
        <taxon>Pezizomycotina</taxon>
        <taxon>Sordariomycetes</taxon>
        <taxon>Hypocreomycetidae</taxon>
        <taxon>Hypocreales</taxon>
        <taxon>Nectriaceae</taxon>
        <taxon>Fusarium</taxon>
        <taxon>Fusarium decemcellulare species complex</taxon>
    </lineage>
</organism>
<dbReference type="Proteomes" id="UP001148629">
    <property type="component" value="Unassembled WGS sequence"/>
</dbReference>
<protein>
    <submittedName>
        <fullName evidence="1">Uncharacterized protein</fullName>
    </submittedName>
</protein>
<dbReference type="EMBL" id="JANRMS010000023">
    <property type="protein sequence ID" value="KAJ3549411.1"/>
    <property type="molecule type" value="Genomic_DNA"/>
</dbReference>
<proteinExistence type="predicted"/>
<evidence type="ECO:0000313" key="2">
    <source>
        <dbReference type="Proteomes" id="UP001148629"/>
    </source>
</evidence>
<evidence type="ECO:0000313" key="1">
    <source>
        <dbReference type="EMBL" id="KAJ3549411.1"/>
    </source>
</evidence>
<keyword evidence="2" id="KW-1185">Reference proteome</keyword>
<comment type="caution">
    <text evidence="1">The sequence shown here is derived from an EMBL/GenBank/DDBJ whole genome shotgun (WGS) entry which is preliminary data.</text>
</comment>
<sequence length="228" mass="25014">MKVIITGSTGLVGSAVVRECIANNKITHAFVLSRKQLGDDLAHHPKITVVIHDDFSSYPETLLEQLKGSQACIWAIGGLATHFPDVETYRNVQVNYTISGAKSMINYLVPQLAPRVKFRFVFCSGKLAEWDQEQSLYFLADTRKGKGEVEKQLCGLADDDKNQFEVWCARPSAILPSEAGLLSRLSGRLYDAILVHDLARALVNVALEGHSERIIESCELAKIGAAGS</sequence>
<reference evidence="1" key="1">
    <citation type="submission" date="2022-08" db="EMBL/GenBank/DDBJ databases">
        <title>Genome Sequence of Fusarium decemcellulare.</title>
        <authorList>
            <person name="Buettner E."/>
        </authorList>
    </citation>
    <scope>NUCLEOTIDE SEQUENCE</scope>
    <source>
        <strain evidence="1">Babe19</strain>
    </source>
</reference>